<dbReference type="PANTHER" id="PTHR12598:SF0">
    <property type="entry name" value="COPPER HOMEOSTASIS PROTEIN CUTC HOMOLOG"/>
    <property type="match status" value="1"/>
</dbReference>
<evidence type="ECO:0000313" key="4">
    <source>
        <dbReference type="Proteomes" id="UP000286045"/>
    </source>
</evidence>
<accession>A0A439DE76</accession>
<gene>
    <name evidence="3" type="ORF">EKO27_g2380</name>
</gene>
<dbReference type="STRING" id="363999.A0A439DE76"/>
<dbReference type="Pfam" id="PF03932">
    <property type="entry name" value="CutC"/>
    <property type="match status" value="1"/>
</dbReference>
<dbReference type="Gene3D" id="3.20.20.380">
    <property type="entry name" value="Copper homeostasis (CutC) domain"/>
    <property type="match status" value="1"/>
</dbReference>
<reference evidence="3 4" key="1">
    <citation type="submission" date="2018-12" db="EMBL/GenBank/DDBJ databases">
        <title>Draft genome sequence of Xylaria grammica IHI A82.</title>
        <authorList>
            <person name="Buettner E."/>
            <person name="Kellner H."/>
        </authorList>
    </citation>
    <scope>NUCLEOTIDE SEQUENCE [LARGE SCALE GENOMIC DNA]</scope>
    <source>
        <strain evidence="3 4">IHI A82</strain>
    </source>
</reference>
<dbReference type="Proteomes" id="UP000286045">
    <property type="component" value="Unassembled WGS sequence"/>
</dbReference>
<comment type="caution">
    <text evidence="3">The sequence shown here is derived from an EMBL/GenBank/DDBJ whole genome shotgun (WGS) entry which is preliminary data.</text>
</comment>
<evidence type="ECO:0000313" key="3">
    <source>
        <dbReference type="EMBL" id="RWA12713.1"/>
    </source>
</evidence>
<dbReference type="InterPro" id="IPR036822">
    <property type="entry name" value="CutC-like_dom_sf"/>
</dbReference>
<dbReference type="EMBL" id="RYZI01000043">
    <property type="protein sequence ID" value="RWA12713.1"/>
    <property type="molecule type" value="Genomic_DNA"/>
</dbReference>
<organism evidence="3 4">
    <name type="scientific">Xylaria grammica</name>
    <dbReference type="NCBI Taxonomy" id="363999"/>
    <lineage>
        <taxon>Eukaryota</taxon>
        <taxon>Fungi</taxon>
        <taxon>Dikarya</taxon>
        <taxon>Ascomycota</taxon>
        <taxon>Pezizomycotina</taxon>
        <taxon>Sordariomycetes</taxon>
        <taxon>Xylariomycetidae</taxon>
        <taxon>Xylariales</taxon>
        <taxon>Xylariaceae</taxon>
        <taxon>Xylaria</taxon>
    </lineage>
</organism>
<evidence type="ECO:0000256" key="2">
    <source>
        <dbReference type="ARBA" id="ARBA00019014"/>
    </source>
</evidence>
<protein>
    <recommendedName>
        <fullName evidence="2">Copper homeostasis protein cutC homolog</fullName>
    </recommendedName>
</protein>
<keyword evidence="4" id="KW-1185">Reference proteome</keyword>
<dbReference type="PANTHER" id="PTHR12598">
    <property type="entry name" value="COPPER HOMEOSTASIS PROTEIN CUTC"/>
    <property type="match status" value="1"/>
</dbReference>
<name>A0A439DE76_9PEZI</name>
<dbReference type="AlphaFoldDB" id="A0A439DE76"/>
<dbReference type="SUPFAM" id="SSF110395">
    <property type="entry name" value="CutC-like"/>
    <property type="match status" value="1"/>
</dbReference>
<evidence type="ECO:0000256" key="1">
    <source>
        <dbReference type="ARBA" id="ARBA00007768"/>
    </source>
</evidence>
<proteinExistence type="inferred from homology"/>
<comment type="similarity">
    <text evidence="1">Belongs to the CutC family.</text>
</comment>
<sequence length="303" mass="32662">MAVLSLGLEIPAFGASAAVGAATLGATRIELNALGSYSEGGLTPSIEDLKQFISASHQRPPLRIMIRPRGPPSMNSSSGASGVGERDFRYSDEEFGNMEASIKAFKNTGQLDANLGDGFVFGILEEDRCGEGEDRARGQRCWVDEERCVRLVRAAQPFKCIFHRAFDEIVSCDAPPSDRLARPSWETGLEAISACGFDGILTSGGLGKAIDNVETLARIIRRAQTLRIEIIIGGGIRTVNVGEITQKLELRTRSESVYLHSACLRGDGSENIDYEEVQGIVARVGSTLKDAQPATQIDFLSPQ</sequence>
<dbReference type="InterPro" id="IPR005627">
    <property type="entry name" value="CutC-like"/>
</dbReference>
<dbReference type="GO" id="GO:0005507">
    <property type="term" value="F:copper ion binding"/>
    <property type="evidence" value="ECO:0007669"/>
    <property type="project" value="TreeGrafter"/>
</dbReference>